<evidence type="ECO:0000313" key="3">
    <source>
        <dbReference type="EMBL" id="KAJ9147920.1"/>
    </source>
</evidence>
<dbReference type="Pfam" id="PF14392">
    <property type="entry name" value="zf-CCHC_4"/>
    <property type="match status" value="1"/>
</dbReference>
<feature type="domain" description="Zinc knuckle CX2CX4HX4C" evidence="2">
    <location>
        <begin position="102"/>
        <end position="149"/>
    </location>
</feature>
<gene>
    <name evidence="3" type="ORF">P3X46_030034</name>
</gene>
<accession>A0ABQ9KUI5</accession>
<name>A0ABQ9KUI5_HEVBR</name>
<feature type="domain" description="DUF4283" evidence="1">
    <location>
        <begin position="3"/>
        <end position="43"/>
    </location>
</feature>
<sequence>MQNIFLFTFSHERDKDRVLDGIPWLINNALIVLKQWLPNLKLAEVDFSSSPFWVQVHGLPINQMTTQNARLIGNLFKNLLDIDMASNDDVSIGSCIRLRVEVDITKPMLEGFTNKRPDGSLERVRFRFERLPDLCYMCGLLDHQIQTCSNISRVTSVENQGKRQEYGPWMRAEIFSSKSRS</sequence>
<dbReference type="EMBL" id="JARPOI010000016">
    <property type="protein sequence ID" value="KAJ9147920.1"/>
    <property type="molecule type" value="Genomic_DNA"/>
</dbReference>
<evidence type="ECO:0008006" key="5">
    <source>
        <dbReference type="Google" id="ProtNLM"/>
    </source>
</evidence>
<dbReference type="InterPro" id="IPR025558">
    <property type="entry name" value="DUF4283"/>
</dbReference>
<organism evidence="3 4">
    <name type="scientific">Hevea brasiliensis</name>
    <name type="common">Para rubber tree</name>
    <name type="synonym">Siphonia brasiliensis</name>
    <dbReference type="NCBI Taxonomy" id="3981"/>
    <lineage>
        <taxon>Eukaryota</taxon>
        <taxon>Viridiplantae</taxon>
        <taxon>Streptophyta</taxon>
        <taxon>Embryophyta</taxon>
        <taxon>Tracheophyta</taxon>
        <taxon>Spermatophyta</taxon>
        <taxon>Magnoliopsida</taxon>
        <taxon>eudicotyledons</taxon>
        <taxon>Gunneridae</taxon>
        <taxon>Pentapetalae</taxon>
        <taxon>rosids</taxon>
        <taxon>fabids</taxon>
        <taxon>Malpighiales</taxon>
        <taxon>Euphorbiaceae</taxon>
        <taxon>Crotonoideae</taxon>
        <taxon>Micrandreae</taxon>
        <taxon>Hevea</taxon>
    </lineage>
</organism>
<dbReference type="Pfam" id="PF14111">
    <property type="entry name" value="DUF4283"/>
    <property type="match status" value="1"/>
</dbReference>
<dbReference type="InterPro" id="IPR040256">
    <property type="entry name" value="At4g02000-like"/>
</dbReference>
<dbReference type="PANTHER" id="PTHR31286">
    <property type="entry name" value="GLYCINE-RICH CELL WALL STRUCTURAL PROTEIN 1.8-LIKE"/>
    <property type="match status" value="1"/>
</dbReference>
<keyword evidence="4" id="KW-1185">Reference proteome</keyword>
<evidence type="ECO:0000259" key="1">
    <source>
        <dbReference type="Pfam" id="PF14111"/>
    </source>
</evidence>
<reference evidence="3" key="1">
    <citation type="journal article" date="2023" name="Plant Biotechnol. J.">
        <title>Chromosome-level wild Hevea brasiliensis genome provides new tools for genomic-assisted breeding and valuable loci to elevate rubber yield.</title>
        <authorList>
            <person name="Cheng H."/>
            <person name="Song X."/>
            <person name="Hu Y."/>
            <person name="Wu T."/>
            <person name="Yang Q."/>
            <person name="An Z."/>
            <person name="Feng S."/>
            <person name="Deng Z."/>
            <person name="Wu W."/>
            <person name="Zeng X."/>
            <person name="Tu M."/>
            <person name="Wang X."/>
            <person name="Huang H."/>
        </authorList>
    </citation>
    <scope>NUCLEOTIDE SEQUENCE</scope>
    <source>
        <strain evidence="3">MT/VB/25A 57/8</strain>
    </source>
</reference>
<dbReference type="InterPro" id="IPR025836">
    <property type="entry name" value="Zn_knuckle_CX2CX4HX4C"/>
</dbReference>
<evidence type="ECO:0000313" key="4">
    <source>
        <dbReference type="Proteomes" id="UP001174677"/>
    </source>
</evidence>
<dbReference type="PANTHER" id="PTHR31286:SF178">
    <property type="entry name" value="DUF4283 DOMAIN-CONTAINING PROTEIN"/>
    <property type="match status" value="1"/>
</dbReference>
<evidence type="ECO:0000259" key="2">
    <source>
        <dbReference type="Pfam" id="PF14392"/>
    </source>
</evidence>
<proteinExistence type="predicted"/>
<dbReference type="Proteomes" id="UP001174677">
    <property type="component" value="Chromosome 16"/>
</dbReference>
<comment type="caution">
    <text evidence="3">The sequence shown here is derived from an EMBL/GenBank/DDBJ whole genome shotgun (WGS) entry which is preliminary data.</text>
</comment>
<protein>
    <recommendedName>
        <fullName evidence="5">DUF4283 domain-containing protein</fullName>
    </recommendedName>
</protein>